<feature type="domain" description="Threonine synthase N-terminal" evidence="8">
    <location>
        <begin position="2"/>
        <end position="79"/>
    </location>
</feature>
<dbReference type="GO" id="GO:0004795">
    <property type="term" value="F:threonine synthase activity"/>
    <property type="evidence" value="ECO:0007669"/>
    <property type="project" value="UniProtKB-UniRule"/>
</dbReference>
<protein>
    <recommendedName>
        <fullName evidence="5">Threonine synthase</fullName>
        <ecNumber evidence="5">4.2.3.1</ecNumber>
    </recommendedName>
</protein>
<dbReference type="InterPro" id="IPR029144">
    <property type="entry name" value="Thr_synth_N"/>
</dbReference>
<evidence type="ECO:0000256" key="4">
    <source>
        <dbReference type="ARBA" id="ARBA00023239"/>
    </source>
</evidence>
<reference evidence="9 10" key="1">
    <citation type="submission" date="2018-08" db="EMBL/GenBank/DDBJ databases">
        <title>Neisseria zalophi ATCC BAA-2455 complete genome.</title>
        <authorList>
            <person name="Veseli I.A."/>
            <person name="Buttler R."/>
            <person name="Mascarenhas dos Santos A.C."/>
            <person name="Pombert J.-F."/>
        </authorList>
    </citation>
    <scope>NUCLEOTIDE SEQUENCE [LARGE SCALE GENOMIC DNA]</scope>
    <source>
        <strain evidence="9 10">ATCC BAA-2455</strain>
    </source>
</reference>
<dbReference type="FunFam" id="3.90.1380.10:FF:000003">
    <property type="entry name" value="THR4p Threonine synthase"/>
    <property type="match status" value="1"/>
</dbReference>
<evidence type="ECO:0000256" key="5">
    <source>
        <dbReference type="NCBIfam" id="TIGR00260"/>
    </source>
</evidence>
<dbReference type="SUPFAM" id="SSF53686">
    <property type="entry name" value="Tryptophan synthase beta subunit-like PLP-dependent enzymes"/>
    <property type="match status" value="1"/>
</dbReference>
<accession>A0A5J6Q130</accession>
<comment type="cofactor">
    <cofactor evidence="1 6">
        <name>pyridoxal 5'-phosphate</name>
        <dbReference type="ChEBI" id="CHEBI:597326"/>
    </cofactor>
</comment>
<dbReference type="EMBL" id="CP031700">
    <property type="protein sequence ID" value="QEY26650.1"/>
    <property type="molecule type" value="Genomic_DNA"/>
</dbReference>
<dbReference type="Proteomes" id="UP000325713">
    <property type="component" value="Chromosome"/>
</dbReference>
<name>A0A5J6Q130_9NEIS</name>
<dbReference type="InterPro" id="IPR036052">
    <property type="entry name" value="TrpB-like_PALP_sf"/>
</dbReference>
<evidence type="ECO:0000313" key="9">
    <source>
        <dbReference type="EMBL" id="QEY26650.1"/>
    </source>
</evidence>
<dbReference type="Gene3D" id="3.90.1380.10">
    <property type="entry name" value="Threonine synthase, N-terminal domain"/>
    <property type="match status" value="1"/>
</dbReference>
<feature type="modified residue" description="N6-(pyridoxal phosphate)lysine" evidence="6">
    <location>
        <position position="113"/>
    </location>
</feature>
<organism evidence="9 10">
    <name type="scientific">Neisseria zalophi</name>
    <dbReference type="NCBI Taxonomy" id="640030"/>
    <lineage>
        <taxon>Bacteria</taxon>
        <taxon>Pseudomonadati</taxon>
        <taxon>Pseudomonadota</taxon>
        <taxon>Betaproteobacteria</taxon>
        <taxon>Neisseriales</taxon>
        <taxon>Neisseriaceae</taxon>
        <taxon>Neisseria</taxon>
    </lineage>
</organism>
<dbReference type="AlphaFoldDB" id="A0A5J6Q130"/>
<keyword evidence="4 9" id="KW-0456">Lyase</keyword>
<keyword evidence="10" id="KW-1185">Reference proteome</keyword>
<dbReference type="RefSeq" id="WP_151052118.1">
    <property type="nucleotide sequence ID" value="NZ_CP031700.1"/>
</dbReference>
<dbReference type="EC" id="4.2.3.1" evidence="5"/>
<evidence type="ECO:0000256" key="1">
    <source>
        <dbReference type="ARBA" id="ARBA00001933"/>
    </source>
</evidence>
<proteinExistence type="inferred from homology"/>
<evidence type="ECO:0000256" key="6">
    <source>
        <dbReference type="PIRSR" id="PIRSR604450-51"/>
    </source>
</evidence>
<dbReference type="NCBIfam" id="TIGR00260">
    <property type="entry name" value="thrC"/>
    <property type="match status" value="1"/>
</dbReference>
<evidence type="ECO:0000313" key="10">
    <source>
        <dbReference type="Proteomes" id="UP000325713"/>
    </source>
</evidence>
<evidence type="ECO:0000259" key="7">
    <source>
        <dbReference type="Pfam" id="PF00291"/>
    </source>
</evidence>
<dbReference type="InterPro" id="IPR037158">
    <property type="entry name" value="Thr_synth_N_sf"/>
</dbReference>
<dbReference type="InterPro" id="IPR001926">
    <property type="entry name" value="TrpB-like_PALP"/>
</dbReference>
<evidence type="ECO:0000259" key="8">
    <source>
        <dbReference type="Pfam" id="PF14821"/>
    </source>
</evidence>
<dbReference type="PANTHER" id="PTHR42690">
    <property type="entry name" value="THREONINE SYNTHASE FAMILY MEMBER"/>
    <property type="match status" value="1"/>
</dbReference>
<dbReference type="PANTHER" id="PTHR42690:SF1">
    <property type="entry name" value="THREONINE SYNTHASE-LIKE 2"/>
    <property type="match status" value="1"/>
</dbReference>
<comment type="similarity">
    <text evidence="2">Belongs to the threonine synthase family.</text>
</comment>
<evidence type="ECO:0000256" key="3">
    <source>
        <dbReference type="ARBA" id="ARBA00022898"/>
    </source>
</evidence>
<dbReference type="GO" id="GO:0009088">
    <property type="term" value="P:threonine biosynthetic process"/>
    <property type="evidence" value="ECO:0007669"/>
    <property type="project" value="UniProtKB-UniRule"/>
</dbReference>
<dbReference type="CDD" id="cd01560">
    <property type="entry name" value="Thr-synth_2"/>
    <property type="match status" value="1"/>
</dbReference>
<dbReference type="Gene3D" id="3.40.50.1100">
    <property type="match status" value="2"/>
</dbReference>
<dbReference type="InterPro" id="IPR004450">
    <property type="entry name" value="Thr_synthase-like"/>
</dbReference>
<dbReference type="Pfam" id="PF00291">
    <property type="entry name" value="PALP"/>
    <property type="match status" value="1"/>
</dbReference>
<dbReference type="OrthoDB" id="9763107at2"/>
<sequence length="470" mass="52090">MKYISTRGATAHKTFSEVLLMGLAPDGGLMLPESYPQISGETLAQWRGLSYPELAFEIMSLFISDIPADDLRDIINRTYTAEVFGSADITPVRTLSDGLKIQALSNGPTLAFKDMAMQFLGNMFEYVLGKEGKQLNILGATSGDTGSAAEYALRGKKGIQVFMLSPEGKMSAFQRAQMYSLQDENIHNIAVKGMFDDCQDIVKAVQSDMSFKEQYHIGTVNSINWGRIVAQVVYYFAGYFRATEHNEQKISFCVPSGNFGNVCAGHIARMMGLPIHRLIVATNENDVLDEFFKTGIYRPRTAEHTMVTSSPSMDISKASNFERFIFDVTDRDTDQIRVLWAEVAAGNGFDLSLLLEKIHEQYGFISGKSLHADRLQMIADVYAADNELIDPHTADSVKVAREVRQPGELIVCLETALAAKFENTIKEAVGEVNIPRPASLESLETLPQRVNVVPNNADVVKLLIRETLEK</sequence>
<dbReference type="KEGG" id="nzl:D0T92_08990"/>
<dbReference type="Pfam" id="PF14821">
    <property type="entry name" value="Thr_synth_N"/>
    <property type="match status" value="1"/>
</dbReference>
<feature type="domain" description="Tryptophan synthase beta chain-like PALP" evidence="7">
    <location>
        <begin position="105"/>
        <end position="335"/>
    </location>
</feature>
<gene>
    <name evidence="9" type="ORF">D0T92_08990</name>
</gene>
<keyword evidence="3 6" id="KW-0663">Pyridoxal phosphate</keyword>
<evidence type="ECO:0000256" key="2">
    <source>
        <dbReference type="ARBA" id="ARBA00005517"/>
    </source>
</evidence>
<dbReference type="Pfam" id="PF24857">
    <property type="entry name" value="THR4_C"/>
    <property type="match status" value="1"/>
</dbReference>
<dbReference type="InterPro" id="IPR051166">
    <property type="entry name" value="Threonine_Synthase"/>
</dbReference>